<dbReference type="OrthoDB" id="9799368at2"/>
<protein>
    <submittedName>
        <fullName evidence="6">MarR family protein</fullName>
    </submittedName>
</protein>
<evidence type="ECO:0000256" key="1">
    <source>
        <dbReference type="ARBA" id="ARBA00023015"/>
    </source>
</evidence>
<dbReference type="PROSITE" id="PS50995">
    <property type="entry name" value="HTH_MARR_2"/>
    <property type="match status" value="1"/>
</dbReference>
<dbReference type="SUPFAM" id="SSF46785">
    <property type="entry name" value="Winged helix' DNA-binding domain"/>
    <property type="match status" value="1"/>
</dbReference>
<dbReference type="GO" id="GO:0003677">
    <property type="term" value="F:DNA binding"/>
    <property type="evidence" value="ECO:0007669"/>
    <property type="project" value="UniProtKB-KW"/>
</dbReference>
<dbReference type="GO" id="GO:0006950">
    <property type="term" value="P:response to stress"/>
    <property type="evidence" value="ECO:0007669"/>
    <property type="project" value="TreeGrafter"/>
</dbReference>
<name>A0A1E2RXQ7_9HYPH</name>
<dbReference type="Proteomes" id="UP000095087">
    <property type="component" value="Unassembled WGS sequence"/>
</dbReference>
<dbReference type="PANTHER" id="PTHR33164">
    <property type="entry name" value="TRANSCRIPTIONAL REGULATOR, MARR FAMILY"/>
    <property type="match status" value="1"/>
</dbReference>
<sequence>MTENLEPHQDDRDTRSALTPEEQSKLLGFSELLFFAYRDFTGDPDAILQVLGFGRAHHRVLHFVTRQPGLRVADLLELLKITKQSLGRVLRQLVDTGYIRQEAGSQDRRERRLFPTESGEDLARRLSAPQLVRFANALEAAGPKAEIVVMRFLEAMANAEDRPQMAEMVSNEVNTLKSSARPGRKRRDDGTPSDLKASRERAG</sequence>
<dbReference type="STRING" id="1177755.A7A08_02229"/>
<dbReference type="PATRIC" id="fig|1177755.3.peg.2242"/>
<dbReference type="InterPro" id="IPR000835">
    <property type="entry name" value="HTH_MarR-typ"/>
</dbReference>
<evidence type="ECO:0000313" key="7">
    <source>
        <dbReference type="Proteomes" id="UP000095087"/>
    </source>
</evidence>
<evidence type="ECO:0000313" key="6">
    <source>
        <dbReference type="EMBL" id="ODA66932.1"/>
    </source>
</evidence>
<reference evidence="6 7" key="1">
    <citation type="submission" date="2016-07" db="EMBL/GenBank/DDBJ databases">
        <title>Draft genome sequence of Methyloligella halotolerans C2T (VKM B-2706T=CCUG 61687T=DSM 25045T), a halotolerant polyhydroxybutyrate accumulating methylotroph.</title>
        <authorList>
            <person name="Vasilenko O.V."/>
            <person name="Doronina N.V."/>
            <person name="Poroshina M.N."/>
            <person name="Tarlachkov S.V."/>
            <person name="Trotsenko Y.A."/>
        </authorList>
    </citation>
    <scope>NUCLEOTIDE SEQUENCE [LARGE SCALE GENOMIC DNA]</scope>
    <source>
        <strain evidence="6 7">VKM B-2706</strain>
    </source>
</reference>
<keyword evidence="7" id="KW-1185">Reference proteome</keyword>
<dbReference type="PANTHER" id="PTHR33164:SF44">
    <property type="entry name" value="TRANSCRIPTIONAL REGULATORY PROTEIN"/>
    <property type="match status" value="1"/>
</dbReference>
<dbReference type="AlphaFoldDB" id="A0A1E2RXQ7"/>
<dbReference type="SMART" id="SM00347">
    <property type="entry name" value="HTH_MARR"/>
    <property type="match status" value="1"/>
</dbReference>
<dbReference type="InterPro" id="IPR039422">
    <property type="entry name" value="MarR/SlyA-like"/>
</dbReference>
<dbReference type="EMBL" id="MASI01000005">
    <property type="protein sequence ID" value="ODA66932.1"/>
    <property type="molecule type" value="Genomic_DNA"/>
</dbReference>
<keyword evidence="3" id="KW-0804">Transcription</keyword>
<proteinExistence type="predicted"/>
<feature type="domain" description="HTH marR-type" evidence="5">
    <location>
        <begin position="26"/>
        <end position="158"/>
    </location>
</feature>
<gene>
    <name evidence="6" type="ORF">A7A08_02229</name>
</gene>
<keyword evidence="2" id="KW-0238">DNA-binding</keyword>
<dbReference type="PRINTS" id="PR00598">
    <property type="entry name" value="HTHMARR"/>
</dbReference>
<dbReference type="Gene3D" id="1.10.10.10">
    <property type="entry name" value="Winged helix-like DNA-binding domain superfamily/Winged helix DNA-binding domain"/>
    <property type="match status" value="1"/>
</dbReference>
<dbReference type="GO" id="GO:0003700">
    <property type="term" value="F:DNA-binding transcription factor activity"/>
    <property type="evidence" value="ECO:0007669"/>
    <property type="project" value="InterPro"/>
</dbReference>
<dbReference type="InterPro" id="IPR036390">
    <property type="entry name" value="WH_DNA-bd_sf"/>
</dbReference>
<accession>A0A1E2RXQ7</accession>
<dbReference type="InterPro" id="IPR036388">
    <property type="entry name" value="WH-like_DNA-bd_sf"/>
</dbReference>
<feature type="compositionally biased region" description="Basic and acidic residues" evidence="4">
    <location>
        <begin position="1"/>
        <end position="15"/>
    </location>
</feature>
<dbReference type="PROSITE" id="PS01117">
    <property type="entry name" value="HTH_MARR_1"/>
    <property type="match status" value="1"/>
</dbReference>
<dbReference type="InterPro" id="IPR023187">
    <property type="entry name" value="Tscrpt_reg_MarR-type_CS"/>
</dbReference>
<organism evidence="6 7">
    <name type="scientific">Methyloligella halotolerans</name>
    <dbReference type="NCBI Taxonomy" id="1177755"/>
    <lineage>
        <taxon>Bacteria</taxon>
        <taxon>Pseudomonadati</taxon>
        <taxon>Pseudomonadota</taxon>
        <taxon>Alphaproteobacteria</taxon>
        <taxon>Hyphomicrobiales</taxon>
        <taxon>Hyphomicrobiaceae</taxon>
        <taxon>Methyloligella</taxon>
    </lineage>
</organism>
<evidence type="ECO:0000256" key="4">
    <source>
        <dbReference type="SAM" id="MobiDB-lite"/>
    </source>
</evidence>
<comment type="caution">
    <text evidence="6">The sequence shown here is derived from an EMBL/GenBank/DDBJ whole genome shotgun (WGS) entry which is preliminary data.</text>
</comment>
<evidence type="ECO:0000256" key="3">
    <source>
        <dbReference type="ARBA" id="ARBA00023163"/>
    </source>
</evidence>
<evidence type="ECO:0000256" key="2">
    <source>
        <dbReference type="ARBA" id="ARBA00023125"/>
    </source>
</evidence>
<keyword evidence="1" id="KW-0805">Transcription regulation</keyword>
<feature type="compositionally biased region" description="Basic and acidic residues" evidence="4">
    <location>
        <begin position="186"/>
        <end position="203"/>
    </location>
</feature>
<feature type="region of interest" description="Disordered" evidence="4">
    <location>
        <begin position="1"/>
        <end position="20"/>
    </location>
</feature>
<evidence type="ECO:0000259" key="5">
    <source>
        <dbReference type="PROSITE" id="PS50995"/>
    </source>
</evidence>
<dbReference type="Pfam" id="PF12802">
    <property type="entry name" value="MarR_2"/>
    <property type="match status" value="1"/>
</dbReference>
<feature type="region of interest" description="Disordered" evidence="4">
    <location>
        <begin position="164"/>
        <end position="203"/>
    </location>
</feature>